<comment type="cofactor">
    <cofactor evidence="3">
        <name>FAD</name>
        <dbReference type="ChEBI" id="CHEBI:57692"/>
    </cofactor>
</comment>
<comment type="similarity">
    <text evidence="3">In the N-terminal section; belongs to the proline dehydrogenase family.</text>
</comment>
<dbReference type="PANTHER" id="PTHR42862:SF1">
    <property type="entry name" value="DELTA-1-PYRROLINE-5-CARBOXYLATE DEHYDROGENASE 2, ISOFORM A-RELATED"/>
    <property type="match status" value="1"/>
</dbReference>
<feature type="domain" description="Proline dehydrogenase" evidence="5">
    <location>
        <begin position="197"/>
        <end position="492"/>
    </location>
</feature>
<dbReference type="InterPro" id="IPR024089">
    <property type="entry name" value="PRODH_PutA_dom_I/II"/>
</dbReference>
<dbReference type="InterPro" id="IPR029041">
    <property type="entry name" value="FAD-linked_oxidoreductase-like"/>
</dbReference>
<dbReference type="Pfam" id="PF01619">
    <property type="entry name" value="Pro_dh"/>
    <property type="match status" value="1"/>
</dbReference>
<reference evidence="7 8" key="1">
    <citation type="submission" date="2012-12" db="EMBL/GenBank/DDBJ databases">
        <title>Genome assembly of Marinobacter sp. AK21.</title>
        <authorList>
            <person name="Khatri I."/>
            <person name="Kumar R."/>
            <person name="Vaidya B."/>
            <person name="Subramanian S."/>
            <person name="Pinnaka A."/>
        </authorList>
    </citation>
    <scope>NUCLEOTIDE SEQUENCE [LARGE SCALE GENOMIC DNA]</scope>
    <source>
        <strain evidence="7 8">AK21</strain>
    </source>
</reference>
<dbReference type="Pfam" id="PF00171">
    <property type="entry name" value="Aldedh"/>
    <property type="match status" value="1"/>
</dbReference>
<dbReference type="EMBL" id="ANIE01000003">
    <property type="protein sequence ID" value="KEF32041.1"/>
    <property type="molecule type" value="Genomic_DNA"/>
</dbReference>
<protein>
    <recommendedName>
        <fullName evidence="3">Bifunctional protein PutA</fullName>
    </recommendedName>
    <domain>
        <recommendedName>
            <fullName evidence="3">Proline dehydrogenase</fullName>
            <ecNumber evidence="3">1.5.5.2</ecNumber>
        </recommendedName>
        <alternativeName>
            <fullName evidence="3">Proline oxidase</fullName>
        </alternativeName>
    </domain>
    <domain>
        <recommendedName>
            <fullName evidence="3">Delta-1-pyrroline-5-carboxylate dehydrogenase</fullName>
            <shortName evidence="3">P5C dehydrogenase</shortName>
            <ecNumber evidence="3">1.2.1.88</ecNumber>
        </recommendedName>
        <alternativeName>
            <fullName evidence="3">L-glutamate gamma-semialdehyde dehydrogenase</fullName>
        </alternativeName>
    </domain>
</protein>
<dbReference type="Gene3D" id="3.20.20.220">
    <property type="match status" value="1"/>
</dbReference>
<comment type="catalytic activity">
    <reaction evidence="3">
        <text>L-glutamate 5-semialdehyde + NAD(+) + H2O = L-glutamate + NADH + 2 H(+)</text>
        <dbReference type="Rhea" id="RHEA:30235"/>
        <dbReference type="ChEBI" id="CHEBI:15377"/>
        <dbReference type="ChEBI" id="CHEBI:15378"/>
        <dbReference type="ChEBI" id="CHEBI:29985"/>
        <dbReference type="ChEBI" id="CHEBI:57540"/>
        <dbReference type="ChEBI" id="CHEBI:57945"/>
        <dbReference type="ChEBI" id="CHEBI:58066"/>
        <dbReference type="EC" id="1.2.1.88"/>
    </reaction>
</comment>
<dbReference type="AlphaFoldDB" id="A0A072N3E8"/>
<comment type="catalytic activity">
    <reaction evidence="3">
        <text>L-proline + a quinone = (S)-1-pyrroline-5-carboxylate + a quinol + H(+)</text>
        <dbReference type="Rhea" id="RHEA:23784"/>
        <dbReference type="ChEBI" id="CHEBI:15378"/>
        <dbReference type="ChEBI" id="CHEBI:17388"/>
        <dbReference type="ChEBI" id="CHEBI:24646"/>
        <dbReference type="ChEBI" id="CHEBI:60039"/>
        <dbReference type="ChEBI" id="CHEBI:132124"/>
        <dbReference type="EC" id="1.5.5.2"/>
    </reaction>
</comment>
<evidence type="ECO:0000313" key="7">
    <source>
        <dbReference type="EMBL" id="KEF32041.1"/>
    </source>
</evidence>
<dbReference type="GO" id="GO:0003677">
    <property type="term" value="F:DNA binding"/>
    <property type="evidence" value="ECO:0007669"/>
    <property type="project" value="UniProtKB-KW"/>
</dbReference>
<dbReference type="InterPro" id="IPR016162">
    <property type="entry name" value="Ald_DH_N"/>
</dbReference>
<dbReference type="UniPathway" id="UPA00261">
    <property type="reaction ID" value="UER00373"/>
</dbReference>
<dbReference type="InterPro" id="IPR025703">
    <property type="entry name" value="Bifunct_PutA"/>
</dbReference>
<dbReference type="PANTHER" id="PTHR42862">
    <property type="entry name" value="DELTA-1-PYRROLINE-5-CARBOXYLATE DEHYDROGENASE 1, ISOFORM A-RELATED"/>
    <property type="match status" value="1"/>
</dbReference>
<keyword evidence="3" id="KW-0285">Flavoprotein</keyword>
<dbReference type="EC" id="1.2.1.88" evidence="3"/>
<dbReference type="Pfam" id="PF14850">
    <property type="entry name" value="Pro_dh-DNA_bdg"/>
    <property type="match status" value="1"/>
</dbReference>
<dbReference type="InterPro" id="IPR016161">
    <property type="entry name" value="Ald_DH/histidinol_DH"/>
</dbReference>
<keyword evidence="2 3" id="KW-0520">NAD</keyword>
<dbReference type="InterPro" id="IPR016163">
    <property type="entry name" value="Ald_DH_C"/>
</dbReference>
<gene>
    <name evidence="7" type="ORF">D777_00675</name>
</gene>
<keyword evidence="3" id="KW-0642">Proline metabolism</keyword>
<dbReference type="STRING" id="1137280.D777_00675"/>
<evidence type="ECO:0000256" key="3">
    <source>
        <dbReference type="PIRNR" id="PIRNR000197"/>
    </source>
</evidence>
<dbReference type="PIRSF" id="PIRSF000197">
    <property type="entry name" value="Bifunct_PutA"/>
    <property type="match status" value="1"/>
</dbReference>
<dbReference type="Gene3D" id="3.40.605.10">
    <property type="entry name" value="Aldehyde Dehydrogenase, Chain A, domain 1"/>
    <property type="match status" value="1"/>
</dbReference>
<proteinExistence type="inferred from homology"/>
<dbReference type="InterPro" id="IPR050485">
    <property type="entry name" value="Proline_metab_enzyme"/>
</dbReference>
<comment type="pathway">
    <text evidence="3">Amino-acid degradation; L-proline degradation into L-glutamate; L-glutamate from L-proline: step 2/2.</text>
</comment>
<name>A0A072N3E8_9GAMM</name>
<keyword evidence="3" id="KW-0678">Repressor</keyword>
<comment type="caution">
    <text evidence="7">The sequence shown here is derived from an EMBL/GenBank/DDBJ whole genome shotgun (WGS) entry which is preliminary data.</text>
</comment>
<comment type="pathway">
    <text evidence="3">Amino-acid degradation; L-proline degradation into L-glutamate; L-glutamate from L-proline: step 1/2.</text>
</comment>
<dbReference type="EC" id="1.5.5.2" evidence="3"/>
<accession>A0A072N3E8</accession>
<dbReference type="InterPro" id="IPR005933">
    <property type="entry name" value="PutA_C"/>
</dbReference>
<comment type="similarity">
    <text evidence="3">In the C-terminal section; belongs to the aldehyde dehydrogenase family.</text>
</comment>
<evidence type="ECO:0000259" key="4">
    <source>
        <dbReference type="Pfam" id="PF00171"/>
    </source>
</evidence>
<dbReference type="Gene3D" id="1.20.5.460">
    <property type="entry name" value="Single helix bin"/>
    <property type="match status" value="1"/>
</dbReference>
<keyword evidence="3" id="KW-0238">DNA-binding</keyword>
<organism evidence="7 8">
    <name type="scientific">Marinobacter nitratireducens</name>
    <dbReference type="NCBI Taxonomy" id="1137280"/>
    <lineage>
        <taxon>Bacteria</taxon>
        <taxon>Pseudomonadati</taxon>
        <taxon>Pseudomonadota</taxon>
        <taxon>Gammaproteobacteria</taxon>
        <taxon>Pseudomonadales</taxon>
        <taxon>Marinobacteraceae</taxon>
        <taxon>Marinobacter</taxon>
    </lineage>
</organism>
<evidence type="ECO:0000313" key="8">
    <source>
        <dbReference type="Proteomes" id="UP000035057"/>
    </source>
</evidence>
<keyword evidence="1 3" id="KW-0560">Oxidoreductase</keyword>
<keyword evidence="8" id="KW-1185">Reference proteome</keyword>
<dbReference type="SUPFAM" id="SSF81935">
    <property type="entry name" value="N-terminal domain of bifunctional PutA protein"/>
    <property type="match status" value="1"/>
</dbReference>
<dbReference type="SUPFAM" id="SSF51730">
    <property type="entry name" value="FAD-linked oxidoreductase"/>
    <property type="match status" value="1"/>
</dbReference>
<dbReference type="GO" id="GO:0004657">
    <property type="term" value="F:proline dehydrogenase activity"/>
    <property type="evidence" value="ECO:0007669"/>
    <property type="project" value="UniProtKB-UniRule"/>
</dbReference>
<dbReference type="OrthoDB" id="9812625at2"/>
<dbReference type="InterPro" id="IPR002872">
    <property type="entry name" value="Proline_DH_dom"/>
</dbReference>
<dbReference type="CDD" id="cd07125">
    <property type="entry name" value="ALDH_PutA-P5CDH"/>
    <property type="match status" value="1"/>
</dbReference>
<dbReference type="PATRIC" id="fig|1137280.3.peg.491"/>
<dbReference type="Gene3D" id="3.40.309.10">
    <property type="entry name" value="Aldehyde Dehydrogenase, Chain A, domain 2"/>
    <property type="match status" value="1"/>
</dbReference>
<dbReference type="FunFam" id="3.40.309.10:FF:000005">
    <property type="entry name" value="1-pyrroline-5-carboxylate dehydrogenase 1"/>
    <property type="match status" value="1"/>
</dbReference>
<keyword evidence="3" id="KW-0805">Transcription regulation</keyword>
<dbReference type="InterPro" id="IPR015590">
    <property type="entry name" value="Aldehyde_DH_dom"/>
</dbReference>
<dbReference type="GO" id="GO:0010133">
    <property type="term" value="P:L-proline catabolic process to L-glutamate"/>
    <property type="evidence" value="ECO:0007669"/>
    <property type="project" value="UniProtKB-UniRule"/>
</dbReference>
<dbReference type="NCBIfam" id="TIGR01238">
    <property type="entry name" value="D1pyr5carbox3"/>
    <property type="match status" value="1"/>
</dbReference>
<feature type="domain" description="Aldehyde dehydrogenase" evidence="4">
    <location>
        <begin position="576"/>
        <end position="1034"/>
    </location>
</feature>
<dbReference type="GO" id="GO:0003700">
    <property type="term" value="F:DNA-binding transcription factor activity"/>
    <property type="evidence" value="ECO:0007669"/>
    <property type="project" value="InterPro"/>
</dbReference>
<dbReference type="InterPro" id="IPR024082">
    <property type="entry name" value="PRODH_PutA_dom_II"/>
</dbReference>
<keyword evidence="3" id="KW-0804">Transcription</keyword>
<evidence type="ECO:0000256" key="2">
    <source>
        <dbReference type="ARBA" id="ARBA00023027"/>
    </source>
</evidence>
<dbReference type="NCBIfam" id="NF008869">
    <property type="entry name" value="PRK11904.1"/>
    <property type="match status" value="1"/>
</dbReference>
<dbReference type="SUPFAM" id="SSF53720">
    <property type="entry name" value="ALDH-like"/>
    <property type="match status" value="1"/>
</dbReference>
<dbReference type="GO" id="GO:0003842">
    <property type="term" value="F:L-glutamate gamma-semialdehyde dehydrogenase activity"/>
    <property type="evidence" value="ECO:0007669"/>
    <property type="project" value="UniProtKB-UniRule"/>
</dbReference>
<keyword evidence="3" id="KW-0274">FAD</keyword>
<evidence type="ECO:0000259" key="5">
    <source>
        <dbReference type="Pfam" id="PF01619"/>
    </source>
</evidence>
<sequence length="1061" mass="115550">MFQASRVLEPAFQEQPRSFFWQGITANHAVDEALYLKELIPLAESDAAEHLAVTEMATDLIQSARARDDAIHMIDALLQEYSLDTQEGILLMCLAEALMRIPDRETADALIQDKLSIADWNKHVGRSESALVNASTWGLLLTGRVVRLDKDLDGSPGAIWKRLIKSSGETVIRKAMYRTMAIMGQQFVLGQDIDEALANARDYFQKGYTYSFDMLGESAITADVAERYLREYRRAIDAVSRCDSVLALRALPSVSVKLSALHPRFETSQEQRVMTELYRSLSDLVLYARERNVGITLDAEEMDRLELSLRLFENVFQSDVARGWGQFGLVVQAYSKRALPVLCWLNRLAKDQGDRIPVRLVKGAYWDTEIKICQQRGLEAYPVFTRKEATDTSYLACLRFLLSGYTCGSLYPQVASHNALTVASAMVMAERQGRELEFQRLHGMGVALYNSVLEAGDVPVRIYAPVGAHKDLLPYLVRRLLENGANSSFVHRLVDARTPIEALVQNPVQGLFSYDSLVNDRLAAPADIYGPQRRNASGVNLNASVGREQLLEELRHWQNHSWSAAPLVNGESCSSDEVLPVYSPSESLRVVGHISGANAKHAQEALKVASSGVWAWTRLPVSERSGCLERFARLMEQNLPELVALCCYETGKTIPEGVDEVRSAVDHCRYYAVQARALFGDPIAMPGITGENNELYLEARGVFLCISPWHCPLAVFSGQVAAALVAGNSVLAKPAKQATLIAYRAVQLMLEAGIPANVVQLLPGDGSKLASVLIPDPRIAGIAFTGSNHVAREINRTLAGRPGPIVPFMAATGGKNAMIVDSSAVPEQVVKDVVRSAFTGAGQGCSALKVLYLQEDIGDQVEELLSGAIAQLSVGDPECLSTDVGPMIDGQAKENFQSSFGGLEGWGRLIARGNTPVAGKQGNFVAPVVYAIDSILEINGEVSGPVLHVIRYPAEGLQEVVDEINQTGFGLTLGIHSRSESMAAWIEQRVRAGNCYINRDQIGAVAGAQPFGGLGLSGTGPKAGGPHYLLRFCVERTRTVNTAAAGGNASLLSLGIERIKE</sequence>
<comment type="function">
    <text evidence="3">Oxidizes proline to glutamate for use as a carbon and nitrogen source.</text>
</comment>
<dbReference type="Proteomes" id="UP000035057">
    <property type="component" value="Unassembled WGS sequence"/>
</dbReference>
<evidence type="ECO:0000256" key="1">
    <source>
        <dbReference type="ARBA" id="ARBA00023002"/>
    </source>
</evidence>
<dbReference type="RefSeq" id="WP_036128450.1">
    <property type="nucleotide sequence ID" value="NZ_ANIE01000003.1"/>
</dbReference>
<dbReference type="GO" id="GO:0009898">
    <property type="term" value="C:cytoplasmic side of plasma membrane"/>
    <property type="evidence" value="ECO:0007669"/>
    <property type="project" value="TreeGrafter"/>
</dbReference>
<feature type="domain" description="Proline dehydrogenase PutA" evidence="6">
    <location>
        <begin position="73"/>
        <end position="187"/>
    </location>
</feature>
<evidence type="ECO:0000259" key="6">
    <source>
        <dbReference type="Pfam" id="PF14850"/>
    </source>
</evidence>